<keyword evidence="3" id="KW-1185">Reference proteome</keyword>
<organism evidence="2 3">
    <name type="scientific">Actinocatenispora rupis</name>
    <dbReference type="NCBI Taxonomy" id="519421"/>
    <lineage>
        <taxon>Bacteria</taxon>
        <taxon>Bacillati</taxon>
        <taxon>Actinomycetota</taxon>
        <taxon>Actinomycetes</taxon>
        <taxon>Micromonosporales</taxon>
        <taxon>Micromonosporaceae</taxon>
        <taxon>Actinocatenispora</taxon>
    </lineage>
</organism>
<comment type="caution">
    <text evidence="2">The sequence shown here is derived from an EMBL/GenBank/DDBJ whole genome shotgun (WGS) entry which is preliminary data.</text>
</comment>
<evidence type="ECO:0000256" key="1">
    <source>
        <dbReference type="SAM" id="MobiDB-lite"/>
    </source>
</evidence>
<gene>
    <name evidence="2" type="primary">fabD2</name>
    <name evidence="2" type="ORF">Aru02nite_17600</name>
</gene>
<dbReference type="RefSeq" id="WP_203656462.1">
    <property type="nucleotide sequence ID" value="NZ_BAAAZM010000004.1"/>
</dbReference>
<dbReference type="EMBL" id="BOMB01000010">
    <property type="protein sequence ID" value="GID10871.1"/>
    <property type="molecule type" value="Genomic_DNA"/>
</dbReference>
<protein>
    <submittedName>
        <fullName evidence="2">Malonyl CoA-ACP transacylase</fullName>
    </submittedName>
</protein>
<accession>A0A8J3IVT3</accession>
<proteinExistence type="predicted"/>
<feature type="compositionally biased region" description="Basic and acidic residues" evidence="1">
    <location>
        <begin position="233"/>
        <end position="249"/>
    </location>
</feature>
<dbReference type="InterPro" id="IPR055582">
    <property type="entry name" value="DUF7158"/>
</dbReference>
<dbReference type="Pfam" id="PF23716">
    <property type="entry name" value="DUF7158"/>
    <property type="match status" value="1"/>
</dbReference>
<sequence>MTVHAHPHDAVVAEVDGVAIGLDAVEDVLARMRRGPAAPLLPRDDGAEGRQLRRWLVQLLTVERLVEHTAAERGVTPADRHRAPWRPDPTAALELGSVPVAVLVASPLARAVYEVVTAGVDAPAGHRRQEDTEPERRLVRLVPADGGAPQHLGWVRVDQYAGPLGAAIAATEPGRSSGPVGFAGAAWTVHVDEVRPGGVRTADVADLRDAARRHAFVDWIERQRRARVTLRPGFEHPADPHQPDNTHRH</sequence>
<dbReference type="Proteomes" id="UP000612808">
    <property type="component" value="Unassembled WGS sequence"/>
</dbReference>
<name>A0A8J3IVT3_9ACTN</name>
<evidence type="ECO:0000313" key="3">
    <source>
        <dbReference type="Proteomes" id="UP000612808"/>
    </source>
</evidence>
<feature type="region of interest" description="Disordered" evidence="1">
    <location>
        <begin position="230"/>
        <end position="249"/>
    </location>
</feature>
<dbReference type="AlphaFoldDB" id="A0A8J3IVT3"/>
<evidence type="ECO:0000313" key="2">
    <source>
        <dbReference type="EMBL" id="GID10871.1"/>
    </source>
</evidence>
<reference evidence="2" key="1">
    <citation type="submission" date="2021-01" db="EMBL/GenBank/DDBJ databases">
        <title>Whole genome shotgun sequence of Actinocatenispora rupis NBRC 107355.</title>
        <authorList>
            <person name="Komaki H."/>
            <person name="Tamura T."/>
        </authorList>
    </citation>
    <scope>NUCLEOTIDE SEQUENCE</scope>
    <source>
        <strain evidence="2">NBRC 107355</strain>
    </source>
</reference>